<evidence type="ECO:0000256" key="1">
    <source>
        <dbReference type="SAM" id="Phobius"/>
    </source>
</evidence>
<evidence type="ECO:0000259" key="2">
    <source>
        <dbReference type="Pfam" id="PF00905"/>
    </source>
</evidence>
<dbReference type="PANTHER" id="PTHR30627:SF24">
    <property type="entry name" value="PENICILLIN-BINDING PROTEIN 4B"/>
    <property type="match status" value="1"/>
</dbReference>
<keyword evidence="1" id="KW-0812">Transmembrane</keyword>
<reference evidence="4 5" key="1">
    <citation type="submission" date="2020-08" db="EMBL/GenBank/DDBJ databases">
        <title>Genome public.</title>
        <authorList>
            <person name="Liu C."/>
            <person name="Sun Q."/>
        </authorList>
    </citation>
    <scope>NUCLEOTIDE SEQUENCE [LARGE SCALE GENOMIC DNA]</scope>
    <source>
        <strain evidence="4 5">NSJ-9</strain>
    </source>
</reference>
<dbReference type="EMBL" id="JACOPG010000001">
    <property type="protein sequence ID" value="MBC5685196.1"/>
    <property type="molecule type" value="Genomic_DNA"/>
</dbReference>
<feature type="domain" description="Penicillin-binding protein transpeptidase" evidence="2">
    <location>
        <begin position="167"/>
        <end position="477"/>
    </location>
</feature>
<gene>
    <name evidence="4" type="ORF">H8R94_00975</name>
</gene>
<dbReference type="Gene3D" id="3.90.1310.10">
    <property type="entry name" value="Penicillin-binding protein 2a (Domain 2)"/>
    <property type="match status" value="1"/>
</dbReference>
<comment type="caution">
    <text evidence="4">The sequence shown here is derived from an EMBL/GenBank/DDBJ whole genome shotgun (WGS) entry which is preliminary data.</text>
</comment>
<feature type="domain" description="Penicillin binding protein A dimerisation" evidence="3">
    <location>
        <begin position="67"/>
        <end position="146"/>
    </location>
</feature>
<organism evidence="4 5">
    <name type="scientific">Roseburia lenta</name>
    <dbReference type="NCBI Taxonomy" id="2763061"/>
    <lineage>
        <taxon>Bacteria</taxon>
        <taxon>Bacillati</taxon>
        <taxon>Bacillota</taxon>
        <taxon>Clostridia</taxon>
        <taxon>Lachnospirales</taxon>
        <taxon>Lachnospiraceae</taxon>
        <taxon>Roseburia</taxon>
    </lineage>
</organism>
<evidence type="ECO:0000259" key="3">
    <source>
        <dbReference type="Pfam" id="PF21922"/>
    </source>
</evidence>
<dbReference type="Pfam" id="PF21922">
    <property type="entry name" value="PBP_dimer_2"/>
    <property type="match status" value="1"/>
</dbReference>
<accession>A0ABR7GCN4</accession>
<keyword evidence="1" id="KW-0472">Membrane</keyword>
<feature type="transmembrane region" description="Helical" evidence="1">
    <location>
        <begin position="20"/>
        <end position="42"/>
    </location>
</feature>
<dbReference type="InterPro" id="IPR012338">
    <property type="entry name" value="Beta-lactam/transpept-like"/>
</dbReference>
<proteinExistence type="predicted"/>
<dbReference type="Proteomes" id="UP000643810">
    <property type="component" value="Unassembled WGS sequence"/>
</dbReference>
<protein>
    <submittedName>
        <fullName evidence="4">Penicillin-binding protein 2</fullName>
    </submittedName>
</protein>
<evidence type="ECO:0000313" key="4">
    <source>
        <dbReference type="EMBL" id="MBC5685196.1"/>
    </source>
</evidence>
<dbReference type="Pfam" id="PF00905">
    <property type="entry name" value="Transpeptidase"/>
    <property type="match status" value="1"/>
</dbReference>
<dbReference type="InterPro" id="IPR050515">
    <property type="entry name" value="Beta-lactam/transpept"/>
</dbReference>
<keyword evidence="5" id="KW-1185">Reference proteome</keyword>
<keyword evidence="1" id="KW-1133">Transmembrane helix</keyword>
<dbReference type="InterPro" id="IPR054120">
    <property type="entry name" value="PBPA_dimer"/>
</dbReference>
<dbReference type="SUPFAM" id="SSF56601">
    <property type="entry name" value="beta-lactamase/transpeptidase-like"/>
    <property type="match status" value="1"/>
</dbReference>
<evidence type="ECO:0000313" key="5">
    <source>
        <dbReference type="Proteomes" id="UP000643810"/>
    </source>
</evidence>
<dbReference type="PANTHER" id="PTHR30627">
    <property type="entry name" value="PEPTIDOGLYCAN D,D-TRANSPEPTIDASE"/>
    <property type="match status" value="1"/>
</dbReference>
<dbReference type="Gene3D" id="3.40.710.10">
    <property type="entry name" value="DD-peptidase/beta-lactamase superfamily"/>
    <property type="match status" value="1"/>
</dbReference>
<dbReference type="InterPro" id="IPR001460">
    <property type="entry name" value="PCN-bd_Tpept"/>
</dbReference>
<sequence length="484" mass="53017">MQTPRKAKNERRTTTRNKEYAIVTYVFLALFICMTGWIIYFMQFKSEDFINNSYNARLAKLSDYTVRGDILANDGTVLATTNVDEAGNETRKYPYGSVFAHAVGYSVNGMSGVELDANYNLLRSNAFILTRIFNEIRDEKNPGDDVVTTLDVSLQQACYDAMGSQDGAAIVIDPATGKILAMVSKPDYDPNTIAQNWDSYVAADSDSTVLLNRATQGLYAPGSTFKIFTLLSYLKQGNDPNAFSYDCNGTFEYNNYAMHCYNNKAHGSENLMDAFGNSCNCAFSNIGLSLDLDAYHKLCQKMLFNQDLPTALKNTAVSKMTLEDGASSSLIMQTAIGQGDTMVSPLHMSMVASAIANNGTLMEPYIIDHTQNESGTIVKQFDATSYGELLSSSDAATLQEYMRFVVTNGTGSVLNSDLYEAYGKTGTAEFSSNKNEDHSWFVGFAKNAEGKQIAVAVVMEGVESGGHYAVPATKKIFDAYFGAY</sequence>
<name>A0ABR7GCN4_9FIRM</name>